<evidence type="ECO:0000259" key="8">
    <source>
        <dbReference type="Pfam" id="PF07715"/>
    </source>
</evidence>
<dbReference type="STRING" id="1123265.GCA_000686625_00979"/>
<dbReference type="NCBIfam" id="TIGR04057">
    <property type="entry name" value="SusC_RagA_signa"/>
    <property type="match status" value="1"/>
</dbReference>
<dbReference type="Pfam" id="PF07715">
    <property type="entry name" value="Plug"/>
    <property type="match status" value="1"/>
</dbReference>
<dbReference type="Proteomes" id="UP000308196">
    <property type="component" value="Chromosome"/>
</dbReference>
<dbReference type="Pfam" id="PF13715">
    <property type="entry name" value="CarbopepD_reg_2"/>
    <property type="match status" value="1"/>
</dbReference>
<evidence type="ECO:0000256" key="2">
    <source>
        <dbReference type="ARBA" id="ARBA00022448"/>
    </source>
</evidence>
<dbReference type="Gene3D" id="2.40.170.20">
    <property type="entry name" value="TonB-dependent receptor, beta-barrel domain"/>
    <property type="match status" value="1"/>
</dbReference>
<dbReference type="InterPro" id="IPR023996">
    <property type="entry name" value="TonB-dep_OMP_SusC/RagA"/>
</dbReference>
<dbReference type="InterPro" id="IPR008969">
    <property type="entry name" value="CarboxyPept-like_regulatory"/>
</dbReference>
<keyword evidence="6 7" id="KW-0998">Cell outer membrane</keyword>
<accession>A0A4U9UY57</accession>
<reference evidence="9 10" key="1">
    <citation type="submission" date="2019-05" db="EMBL/GenBank/DDBJ databases">
        <authorList>
            <consortium name="Pathogen Informatics"/>
        </authorList>
    </citation>
    <scope>NUCLEOTIDE SEQUENCE [LARGE SCALE GENOMIC DNA]</scope>
    <source>
        <strain evidence="9 10">NCTC11429</strain>
    </source>
</reference>
<dbReference type="SUPFAM" id="SSF49464">
    <property type="entry name" value="Carboxypeptidase regulatory domain-like"/>
    <property type="match status" value="1"/>
</dbReference>
<evidence type="ECO:0000256" key="3">
    <source>
        <dbReference type="ARBA" id="ARBA00022452"/>
    </source>
</evidence>
<protein>
    <submittedName>
        <fullName evidence="9">Enterobactin outer-membrane receptor</fullName>
    </submittedName>
</protein>
<dbReference type="Gene3D" id="2.60.40.1120">
    <property type="entry name" value="Carboxypeptidase-like, regulatory domain"/>
    <property type="match status" value="1"/>
</dbReference>
<dbReference type="RefSeq" id="WP_051607306.1">
    <property type="nucleotide sequence ID" value="NZ_LR590484.1"/>
</dbReference>
<evidence type="ECO:0000256" key="6">
    <source>
        <dbReference type="ARBA" id="ARBA00023237"/>
    </source>
</evidence>
<dbReference type="InterPro" id="IPR036942">
    <property type="entry name" value="Beta-barrel_TonB_sf"/>
</dbReference>
<comment type="subcellular location">
    <subcellularLocation>
        <location evidence="1 7">Cell outer membrane</location>
        <topology evidence="1 7">Multi-pass membrane protein</topology>
    </subcellularLocation>
</comment>
<dbReference type="InterPro" id="IPR037066">
    <property type="entry name" value="Plug_dom_sf"/>
</dbReference>
<keyword evidence="5 7" id="KW-0472">Membrane</keyword>
<evidence type="ECO:0000313" key="9">
    <source>
        <dbReference type="EMBL" id="VTR38985.1"/>
    </source>
</evidence>
<evidence type="ECO:0000313" key="10">
    <source>
        <dbReference type="Proteomes" id="UP000308196"/>
    </source>
</evidence>
<feature type="domain" description="TonB-dependent receptor plug" evidence="8">
    <location>
        <begin position="149"/>
        <end position="254"/>
    </location>
</feature>
<evidence type="ECO:0000256" key="5">
    <source>
        <dbReference type="ARBA" id="ARBA00023136"/>
    </source>
</evidence>
<evidence type="ECO:0000256" key="1">
    <source>
        <dbReference type="ARBA" id="ARBA00004571"/>
    </source>
</evidence>
<keyword evidence="2 7" id="KW-0813">Transport</keyword>
<dbReference type="AlphaFoldDB" id="A0A4U9UY57"/>
<evidence type="ECO:0000256" key="4">
    <source>
        <dbReference type="ARBA" id="ARBA00022692"/>
    </source>
</evidence>
<name>A0A4U9UY57_9SPHI</name>
<evidence type="ECO:0000256" key="7">
    <source>
        <dbReference type="PROSITE-ProRule" id="PRU01360"/>
    </source>
</evidence>
<dbReference type="NCBIfam" id="TIGR04056">
    <property type="entry name" value="OMP_RagA_SusC"/>
    <property type="match status" value="1"/>
</dbReference>
<dbReference type="SUPFAM" id="SSF56935">
    <property type="entry name" value="Porins"/>
    <property type="match status" value="1"/>
</dbReference>
<dbReference type="InterPro" id="IPR012910">
    <property type="entry name" value="Plug_dom"/>
</dbReference>
<dbReference type="InterPro" id="IPR039426">
    <property type="entry name" value="TonB-dep_rcpt-like"/>
</dbReference>
<proteinExistence type="inferred from homology"/>
<keyword evidence="3 7" id="KW-1134">Transmembrane beta strand</keyword>
<dbReference type="Gene3D" id="2.170.130.10">
    <property type="entry name" value="TonB-dependent receptor, plug domain"/>
    <property type="match status" value="1"/>
</dbReference>
<dbReference type="GeneID" id="78462839"/>
<comment type="similarity">
    <text evidence="7">Belongs to the TonB-dependent receptor family.</text>
</comment>
<keyword evidence="9" id="KW-0675">Receptor</keyword>
<dbReference type="KEGG" id="stha:NCTC11429_02111"/>
<dbReference type="FunFam" id="2.170.130.10:FF:000008">
    <property type="entry name" value="SusC/RagA family TonB-linked outer membrane protein"/>
    <property type="match status" value="1"/>
</dbReference>
<dbReference type="PROSITE" id="PS52016">
    <property type="entry name" value="TONB_DEPENDENT_REC_3"/>
    <property type="match status" value="1"/>
</dbReference>
<keyword evidence="4 7" id="KW-0812">Transmembrane</keyword>
<dbReference type="EMBL" id="LR590484">
    <property type="protein sequence ID" value="VTR38985.1"/>
    <property type="molecule type" value="Genomic_DNA"/>
</dbReference>
<organism evidence="9 10">
    <name type="scientific">Sphingobacterium thalpophilum</name>
    <dbReference type="NCBI Taxonomy" id="259"/>
    <lineage>
        <taxon>Bacteria</taxon>
        <taxon>Pseudomonadati</taxon>
        <taxon>Bacteroidota</taxon>
        <taxon>Sphingobacteriia</taxon>
        <taxon>Sphingobacteriales</taxon>
        <taxon>Sphingobacteriaceae</taxon>
        <taxon>Sphingobacterium</taxon>
    </lineage>
</organism>
<dbReference type="InterPro" id="IPR023997">
    <property type="entry name" value="TonB-dep_OMP_SusC/RagA_CS"/>
</dbReference>
<dbReference type="GO" id="GO:0009279">
    <property type="term" value="C:cell outer membrane"/>
    <property type="evidence" value="ECO:0007669"/>
    <property type="project" value="UniProtKB-SubCell"/>
</dbReference>
<sequence>MNMNQVNIGKMTLGVATPVVKYPMLILFCSSFALGSPLISNATINAAALQAITVDQIKELKGKITDEQGNPVVGATVSLVNSSLSTSSNVKGEFTLRMTSELGTIKVTSLGFSETVLAVNAGANVNIALKKDDQALEEVVVIGYGTAKRRDLTGAVASVKSDEIMMTPTANVMDALQGKVSGLDITKSSGRAGANVSASLRGNRSISGDNNPLYIIDGIPGDFTSLNPSDIESIDILKDASSTAIYGSAGSNGVIIITTKQGKSGKAIVNFDAYFGYNGFPKYPHGLVGEEYMKLKREAYRGEHDSYPEFANNIFKNPKQLAAFESGKWVDWVDLILKDGIQQNYSFSVNGGNEKTRAFLSVNYNDEEGLIKNDNSKKYAVRANIDHKLSALFKVGANLQYTYKDNNQAAQNIFGNSLTFLPLGDAFDANGNINHIPVDGVTNPLSDQIKDQYKNNILNNYFAGNAYIDFTPVKGLSFRSIFGATMMSQRTGRYFGTQSIANPEAGFKLPAAVIINDRNYNYRWENILNYEFSLQEDHHFAVTGVTSWSKNQAEQAYAGGSGFDLDSYSFHNLSAATTSVIRSSYIGSQSMSYVGRVNYNYQGRYLLSLSSRWDGVSRLSAGNKWDVFPAGAFAWRLSDEQFFASLKNKVSELKLRAGYGITGNSGGVGAYGTQAGGFNAPKPVGFGESTPGPAFILNQQLANKDLGWEKSYSTNIGLDAEFLNRRANLTIDWYHTETKDLLFLRDMPASLGGSWGAPFKMWQNIGATTNRGFELALNTKNIQGDNFNWHSTLTFSTNKERVTSLLDGKDLISSGLFLNHPIRTFYDYKYLGIWQESEAEQAALFNSEPGDIKLATDGTVNEDGTHAYGANDKRILGSAVPKWTGGFQNNFKYQNWDLSIFLTARWGQMLLNNLITRYDPTTGVGNSPDDIDYWTPENPGAYLPRPGLHSSTSGYIGFDALKYVDGSYFKIRNITLGYSLPKNFIKRLSMERFRFYATANNPFIFTKSKLLKYQDPESNGSDNFPLTKQFVIGLNVTF</sequence>
<gene>
    <name evidence="9" type="primary">fepA_3</name>
    <name evidence="9" type="ORF">NCTC11429_02111</name>
</gene>